<keyword evidence="13 16" id="KW-0862">Zinc</keyword>
<evidence type="ECO:0000256" key="16">
    <source>
        <dbReference type="RuleBase" id="RU367090"/>
    </source>
</evidence>
<dbReference type="InterPro" id="IPR011016">
    <property type="entry name" value="Znf_RING-CH"/>
</dbReference>
<evidence type="ECO:0000256" key="6">
    <source>
        <dbReference type="ARBA" id="ARBA00017157"/>
    </source>
</evidence>
<comment type="subunit">
    <text evidence="16">Component of the ribosome quality control complex (RQC).</text>
</comment>
<dbReference type="FunFam" id="3.30.40.10:FF:000038">
    <property type="entry name" value="E3 ubiquitin-protein ligase listerin"/>
    <property type="match status" value="1"/>
</dbReference>
<evidence type="ECO:0000256" key="5">
    <source>
        <dbReference type="ARBA" id="ARBA00012483"/>
    </source>
</evidence>
<dbReference type="PANTHER" id="PTHR12389">
    <property type="entry name" value="ZINC FINGER PROTEIN 294"/>
    <property type="match status" value="1"/>
</dbReference>
<name>A0A9P7V679_9ASCO</name>
<dbReference type="GO" id="GO:0072344">
    <property type="term" value="P:rescue of stalled ribosome"/>
    <property type="evidence" value="ECO:0007669"/>
    <property type="project" value="UniProtKB-UniRule"/>
</dbReference>
<dbReference type="SMART" id="SM00184">
    <property type="entry name" value="RING"/>
    <property type="match status" value="1"/>
</dbReference>
<evidence type="ECO:0000256" key="8">
    <source>
        <dbReference type="ARBA" id="ARBA00022679"/>
    </source>
</evidence>
<dbReference type="CDD" id="cd16491">
    <property type="entry name" value="RING-CH-C4HC3_LTN1"/>
    <property type="match status" value="1"/>
</dbReference>
<dbReference type="InterPro" id="IPR039795">
    <property type="entry name" value="LTN1/Rkr1"/>
</dbReference>
<dbReference type="SMART" id="SM00744">
    <property type="entry name" value="RINGv"/>
    <property type="match status" value="1"/>
</dbReference>
<accession>A0A9P7V679</accession>
<keyword evidence="12 16" id="KW-0833">Ubl conjugation pathway</keyword>
<dbReference type="PANTHER" id="PTHR12389:SF0">
    <property type="entry name" value="E3 UBIQUITIN-PROTEIN LIGASE LISTERIN"/>
    <property type="match status" value="1"/>
</dbReference>
<dbReference type="InterPro" id="IPR001841">
    <property type="entry name" value="Znf_RING"/>
</dbReference>
<reference evidence="18" key="1">
    <citation type="submission" date="2021-03" db="EMBL/GenBank/DDBJ databases">
        <authorList>
            <person name="Palmer J.M."/>
        </authorList>
    </citation>
    <scope>NUCLEOTIDE SEQUENCE</scope>
    <source>
        <strain evidence="18">ARV_011</strain>
    </source>
</reference>
<proteinExistence type="inferred from homology"/>
<evidence type="ECO:0000256" key="2">
    <source>
        <dbReference type="ARBA" id="ARBA00004514"/>
    </source>
</evidence>
<dbReference type="PROSITE" id="PS50089">
    <property type="entry name" value="ZF_RING_2"/>
    <property type="match status" value="1"/>
</dbReference>
<dbReference type="GO" id="GO:0008270">
    <property type="term" value="F:zinc ion binding"/>
    <property type="evidence" value="ECO:0007669"/>
    <property type="project" value="UniProtKB-KW"/>
</dbReference>
<comment type="caution">
    <text evidence="18">The sequence shown here is derived from an EMBL/GenBank/DDBJ whole genome shotgun (WGS) entry which is preliminary data.</text>
</comment>
<dbReference type="OrthoDB" id="6108at2759"/>
<dbReference type="SUPFAM" id="SSF57850">
    <property type="entry name" value="RING/U-box"/>
    <property type="match status" value="1"/>
</dbReference>
<dbReference type="RefSeq" id="XP_043047226.1">
    <property type="nucleotide sequence ID" value="XM_043193690.1"/>
</dbReference>
<dbReference type="GO" id="GO:1990116">
    <property type="term" value="P:ribosome-associated ubiquitin-dependent protein catabolic process"/>
    <property type="evidence" value="ECO:0007669"/>
    <property type="project" value="UniProtKB-UniRule"/>
</dbReference>
<dbReference type="SMART" id="SM01197">
    <property type="entry name" value="FANCL_C"/>
    <property type="match status" value="1"/>
</dbReference>
<comment type="function">
    <text evidence="14">E3 ubiquitin-protein ligase component of the ribosome quality control complex (RQC), a ribosome-associated complex that mediates ubiquitination and extraction of incompletely synthesized nascent chains for proteasomal degradation. Mediates ubiquitination of proteins derived from mRNAs lacking stop codons (non-stop proteins) and other translation arrest products induced by poly-lysine sequences and tandem rare codons. Ubiquitination leads to CDC48 recruitment for extraction and degradation of the incomplete translation product. May indirectly play a role in chromatin function and transcription.</text>
</comment>
<evidence type="ECO:0000256" key="4">
    <source>
        <dbReference type="ARBA" id="ARBA00007997"/>
    </source>
</evidence>
<evidence type="ECO:0000256" key="13">
    <source>
        <dbReference type="ARBA" id="ARBA00022833"/>
    </source>
</evidence>
<dbReference type="GO" id="GO:0061630">
    <property type="term" value="F:ubiquitin protein ligase activity"/>
    <property type="evidence" value="ECO:0007669"/>
    <property type="project" value="UniProtKB-UniRule"/>
</dbReference>
<dbReference type="Gene3D" id="3.30.40.10">
    <property type="entry name" value="Zinc/RING finger domain, C3HC4 (zinc finger)"/>
    <property type="match status" value="1"/>
</dbReference>
<dbReference type="GeneID" id="66116319"/>
<evidence type="ECO:0000259" key="17">
    <source>
        <dbReference type="PROSITE" id="PS50089"/>
    </source>
</evidence>
<keyword evidence="10" id="KW-0677">Repeat</keyword>
<evidence type="ECO:0000256" key="15">
    <source>
        <dbReference type="PROSITE-ProRule" id="PRU00175"/>
    </source>
</evidence>
<evidence type="ECO:0000256" key="14">
    <source>
        <dbReference type="ARBA" id="ARBA00055150"/>
    </source>
</evidence>
<dbReference type="Pfam" id="PF23009">
    <property type="entry name" value="UBC_like"/>
    <property type="match status" value="1"/>
</dbReference>
<dbReference type="GO" id="GO:1990112">
    <property type="term" value="C:RQC complex"/>
    <property type="evidence" value="ECO:0007669"/>
    <property type="project" value="UniProtKB-UniRule"/>
</dbReference>
<dbReference type="Pfam" id="PF22999">
    <property type="entry name" value="LTN1_E3_ligase_6th"/>
    <property type="match status" value="1"/>
</dbReference>
<dbReference type="InterPro" id="IPR054478">
    <property type="entry name" value="LTN1_UBC"/>
</dbReference>
<evidence type="ECO:0000256" key="11">
    <source>
        <dbReference type="ARBA" id="ARBA00022771"/>
    </source>
</evidence>
<dbReference type="Pfam" id="PF22958">
    <property type="entry name" value="Ltn1_1st"/>
    <property type="match status" value="1"/>
</dbReference>
<dbReference type="EC" id="2.3.2.27" evidence="5 16"/>
<comment type="similarity">
    <text evidence="4 16">Belongs to the LTN1 family.</text>
</comment>
<evidence type="ECO:0000313" key="19">
    <source>
        <dbReference type="Proteomes" id="UP000790833"/>
    </source>
</evidence>
<dbReference type="EMBL" id="JAHMUF010000025">
    <property type="protein sequence ID" value="KAG7191674.1"/>
    <property type="molecule type" value="Genomic_DNA"/>
</dbReference>
<keyword evidence="9 16" id="KW-0479">Metal-binding</keyword>
<sequence>MSDLGYNGFPVFLNYFSGIPDTSLITNDSLSIQFKALLKKDPTTKEKALGELIKLQQVNDDNADALITCWIQMYPKLAIDNSKNVRVLSHQVTSHIVSVLGGGKSLAKYFKSFIPIWLMGTYESDKVVSTTSYKELLVCFANDKEKLDTKVWMIFEEPILQFIESVIMIDTWSTLSDDRYVTKDDSIMKYERVLGSVVLMLNKMILLNQISNMDKVDHILKSNQLWQWLACYLNNGYLFKTILILIKSVFNGGMLVNKDIHKVVSKSFFKEVKLKSSKSNNPVVYKSFILQFWSTLDTLTKFKDPRCKKSFWQLGGSKSFNRLVDYLKLGPCSLDPVYYIILSNFFESLYDQTPTNEDNEDVVLNFSSKEDGESILLKILVKQFTNLPLITYKIKCLECILRVWTLFANELDPMDSNDLLKRIFSIVLEDKVNANILEVLVSSMKQADNVDDILKNYTEPICRAISENDFQMERLTINFIQLLALLDTPEVLQQLLDLISTSVEENESLVEPTLLFQVMMFILDHNKFDITTLIALAPMYIEQSFIDIPLKFLKKLVSSSYHYEDIEQLVDDYFIKIQAVDPNQLVSLLEIKDLPVSIDSEVGKWLLGISTNPKYSQVLLKYLHLPGIVNNILSNSKDDDIYLLLIGKSDVAVSNEILQVCWRNGDNLGVQDYIRSLDPELYTVSFRDFILNTKSTTDQDHLKSLLKLCNDSLLGLLQDYVKDNIEHLDVDSLLISNPLQHNVALVRASDGDKSKPIINGNILKLGHFINNVDHLKTSQFTILCGIISEYILDYNLLNNLVEVNEDLILLRTNLQSKFQSGTSLDLGVVFGEDGSNSNSNPCAMLVEYVNYKDISMFNFYCARLLKQLLDNSTAFEVTTNLTKLSPLLIAAFLKSDMMEHFNKSQQNYDRLKNYVFAEILGVKSNDIMNSGIKWLTLSLNFLDEIETIPSQRLNMVLSQLGKWLESEKAYDPEFLTVRVLLSIFFGGIMNHQPENEKVYELANTLVVDNLETITTTPQSVSLRYFTFKLMKVIIKNQGGDYNELLLDILINKDIQLYDENINNQVVVNCYGALQRVIEAQKPSFKIIGANLDSFYSLVTQRHIASLQRIGVYLLHDFIINEQQEFVIEYQLQKSTLNNNDDTPIEAKLPQQLLDCITTTNYDTITYGKYLWSWLLILDHFKDITYSIRNSYILQVEKELHNLLDFIVYHVDLTKPGLLELEHYDILNDDLELDPQVLLFHLFYLCLKYLGSLTQSWLNGIRDRQLKNRIERFTMKNISPILINEIFEDITKSKNKLSNDLMTLKINQVTNEIKSTYVIDEQTMEMIIKIPELYPLANVTVDGPLRLGVNENQWKAWLLASQRIISLTNGSVLEAIETFNKNVSYHFSGFEECAICYSILHQDHSLPSKTCSTCGNKFHAACLYKWFKSSGGSTCPLCRTAFNFRTRT</sequence>
<dbReference type="GO" id="GO:0043023">
    <property type="term" value="F:ribosomal large subunit binding"/>
    <property type="evidence" value="ECO:0007669"/>
    <property type="project" value="TreeGrafter"/>
</dbReference>
<comment type="pathway">
    <text evidence="3 16">Protein modification; protein ubiquitination.</text>
</comment>
<dbReference type="InterPro" id="IPR039804">
    <property type="entry name" value="RING-CH-C4HC3_LTN1"/>
</dbReference>
<evidence type="ECO:0000256" key="9">
    <source>
        <dbReference type="ARBA" id="ARBA00022723"/>
    </source>
</evidence>
<evidence type="ECO:0000256" key="12">
    <source>
        <dbReference type="ARBA" id="ARBA00022786"/>
    </source>
</evidence>
<comment type="catalytic activity">
    <reaction evidence="1 16">
        <text>S-ubiquitinyl-[E2 ubiquitin-conjugating enzyme]-L-cysteine + [acceptor protein]-L-lysine = [E2 ubiquitin-conjugating enzyme]-L-cysteine + N(6)-ubiquitinyl-[acceptor protein]-L-lysine.</text>
        <dbReference type="EC" id="2.3.2.27"/>
    </reaction>
</comment>
<gene>
    <name evidence="18" type="ORF">KQ657_002945</name>
</gene>
<dbReference type="GO" id="GO:0005829">
    <property type="term" value="C:cytosol"/>
    <property type="evidence" value="ECO:0007669"/>
    <property type="project" value="UniProtKB-SubCell"/>
</dbReference>
<dbReference type="InterPro" id="IPR054476">
    <property type="entry name" value="Ltn1_N"/>
</dbReference>
<dbReference type="InterPro" id="IPR054477">
    <property type="entry name" value="LTN1_E3_ligase_6th"/>
</dbReference>
<protein>
    <recommendedName>
        <fullName evidence="6 16">E3 ubiquitin-protein ligase listerin</fullName>
        <ecNumber evidence="5 16">2.3.2.27</ecNumber>
    </recommendedName>
    <alternativeName>
        <fullName evidence="16">RING-type E3 ubiquitin transferase listerin</fullName>
    </alternativeName>
</protein>
<comment type="function">
    <text evidence="16">E3 ubiquitin-protein ligase. Component of the ribosome quality control complex (RQC), a ribosome-associated complex that mediates ubiquitination and extraction of incompletely synthesized nascent chains for proteasomal degradation.</text>
</comment>
<dbReference type="Pfam" id="PF13639">
    <property type="entry name" value="zf-RING_2"/>
    <property type="match status" value="1"/>
</dbReference>
<evidence type="ECO:0000256" key="1">
    <source>
        <dbReference type="ARBA" id="ARBA00000900"/>
    </source>
</evidence>
<keyword evidence="7" id="KW-0963">Cytoplasm</keyword>
<evidence type="ECO:0000313" key="18">
    <source>
        <dbReference type="EMBL" id="KAG7191674.1"/>
    </source>
</evidence>
<dbReference type="Proteomes" id="UP000790833">
    <property type="component" value="Unassembled WGS sequence"/>
</dbReference>
<organism evidence="18 19">
    <name type="scientific">Scheffersomyces spartinae</name>
    <dbReference type="NCBI Taxonomy" id="45513"/>
    <lineage>
        <taxon>Eukaryota</taxon>
        <taxon>Fungi</taxon>
        <taxon>Dikarya</taxon>
        <taxon>Ascomycota</taxon>
        <taxon>Saccharomycotina</taxon>
        <taxon>Pichiomycetes</taxon>
        <taxon>Debaryomycetaceae</taxon>
        <taxon>Scheffersomyces</taxon>
    </lineage>
</organism>
<feature type="domain" description="RING-type" evidence="17">
    <location>
        <begin position="1392"/>
        <end position="1438"/>
    </location>
</feature>
<evidence type="ECO:0000256" key="7">
    <source>
        <dbReference type="ARBA" id="ARBA00022490"/>
    </source>
</evidence>
<keyword evidence="11 15" id="KW-0863">Zinc-finger</keyword>
<comment type="subcellular location">
    <subcellularLocation>
        <location evidence="2">Cytoplasm</location>
        <location evidence="2">Cytosol</location>
    </subcellularLocation>
</comment>
<evidence type="ECO:0000256" key="10">
    <source>
        <dbReference type="ARBA" id="ARBA00022737"/>
    </source>
</evidence>
<keyword evidence="8 16" id="KW-0808">Transferase</keyword>
<dbReference type="InterPro" id="IPR013083">
    <property type="entry name" value="Znf_RING/FYVE/PHD"/>
</dbReference>
<evidence type="ECO:0000256" key="3">
    <source>
        <dbReference type="ARBA" id="ARBA00004906"/>
    </source>
</evidence>
<keyword evidence="19" id="KW-1185">Reference proteome</keyword>